<dbReference type="AlphaFoldDB" id="A0A1M5ZFS7"/>
<dbReference type="SUPFAM" id="SSF100950">
    <property type="entry name" value="NagB/RpiA/CoA transferase-like"/>
    <property type="match status" value="1"/>
</dbReference>
<name>A0A1M5ZFS7_9BURK</name>
<evidence type="ECO:0000256" key="6">
    <source>
        <dbReference type="ARBA" id="ARBA00020337"/>
    </source>
</evidence>
<dbReference type="InterPro" id="IPR006148">
    <property type="entry name" value="Glc/Gal-6P_isomerase"/>
</dbReference>
<evidence type="ECO:0000313" key="10">
    <source>
        <dbReference type="Proteomes" id="UP000184226"/>
    </source>
</evidence>
<dbReference type="UniPathway" id="UPA00115">
    <property type="reaction ID" value="UER00409"/>
</dbReference>
<accession>A0A1M5ZFS7</accession>
<feature type="domain" description="Glucosamine/galactosamine-6-phosphate isomerase" evidence="8">
    <location>
        <begin position="8"/>
        <end position="211"/>
    </location>
</feature>
<dbReference type="Gene3D" id="3.40.50.1360">
    <property type="match status" value="1"/>
</dbReference>
<evidence type="ECO:0000256" key="1">
    <source>
        <dbReference type="ARBA" id="ARBA00000832"/>
    </source>
</evidence>
<dbReference type="STRING" id="658167.SAMN04488135_114108"/>
<evidence type="ECO:0000313" key="9">
    <source>
        <dbReference type="EMBL" id="SHI23042.1"/>
    </source>
</evidence>
<comment type="pathway">
    <text evidence="3 7">Carbohydrate degradation; pentose phosphate pathway; D-ribulose 5-phosphate from D-glucose 6-phosphate (oxidative stage): step 2/3.</text>
</comment>
<dbReference type="InterPro" id="IPR039104">
    <property type="entry name" value="6PGL"/>
</dbReference>
<evidence type="ECO:0000259" key="8">
    <source>
        <dbReference type="Pfam" id="PF01182"/>
    </source>
</evidence>
<organism evidence="9 10">
    <name type="scientific">Pollutimonas bauzanensis</name>
    <dbReference type="NCBI Taxonomy" id="658167"/>
    <lineage>
        <taxon>Bacteria</taxon>
        <taxon>Pseudomonadati</taxon>
        <taxon>Pseudomonadota</taxon>
        <taxon>Betaproteobacteria</taxon>
        <taxon>Burkholderiales</taxon>
        <taxon>Alcaligenaceae</taxon>
        <taxon>Pollutimonas</taxon>
    </lineage>
</organism>
<dbReference type="InterPro" id="IPR005900">
    <property type="entry name" value="6-phosphogluconolactonase_DevB"/>
</dbReference>
<proteinExistence type="inferred from homology"/>
<comment type="function">
    <text evidence="2 7">Hydrolysis of 6-phosphogluconolactone to 6-phosphogluconate.</text>
</comment>
<evidence type="ECO:0000256" key="2">
    <source>
        <dbReference type="ARBA" id="ARBA00002681"/>
    </source>
</evidence>
<dbReference type="PANTHER" id="PTHR11054">
    <property type="entry name" value="6-PHOSPHOGLUCONOLACTONASE"/>
    <property type="match status" value="1"/>
</dbReference>
<protein>
    <recommendedName>
        <fullName evidence="6 7">6-phosphogluconolactonase</fullName>
        <shortName evidence="7">6PGL</shortName>
        <ecNumber evidence="5 7">3.1.1.31</ecNumber>
    </recommendedName>
</protein>
<dbReference type="GO" id="GO:0005975">
    <property type="term" value="P:carbohydrate metabolic process"/>
    <property type="evidence" value="ECO:0007669"/>
    <property type="project" value="UniProtKB-UniRule"/>
</dbReference>
<evidence type="ECO:0000256" key="5">
    <source>
        <dbReference type="ARBA" id="ARBA00013198"/>
    </source>
</evidence>
<comment type="similarity">
    <text evidence="4 7">Belongs to the glucosamine/galactosamine-6-phosphate isomerase family. 6-phosphogluconolactonase subfamily.</text>
</comment>
<comment type="catalytic activity">
    <reaction evidence="1 7">
        <text>6-phospho-D-glucono-1,5-lactone + H2O = 6-phospho-D-gluconate + H(+)</text>
        <dbReference type="Rhea" id="RHEA:12556"/>
        <dbReference type="ChEBI" id="CHEBI:15377"/>
        <dbReference type="ChEBI" id="CHEBI:15378"/>
        <dbReference type="ChEBI" id="CHEBI:57955"/>
        <dbReference type="ChEBI" id="CHEBI:58759"/>
        <dbReference type="EC" id="3.1.1.31"/>
    </reaction>
</comment>
<dbReference type="EC" id="3.1.1.31" evidence="5 7"/>
<dbReference type="Proteomes" id="UP000184226">
    <property type="component" value="Unassembled WGS sequence"/>
</dbReference>
<dbReference type="GO" id="GO:0017057">
    <property type="term" value="F:6-phosphogluconolactonase activity"/>
    <property type="evidence" value="ECO:0007669"/>
    <property type="project" value="UniProtKB-UniRule"/>
</dbReference>
<dbReference type="PANTHER" id="PTHR11054:SF0">
    <property type="entry name" value="6-PHOSPHOGLUCONOLACTONASE"/>
    <property type="match status" value="1"/>
</dbReference>
<sequence length="224" mass="24288">MWHAFDAQEAYLTQIVDKVSTSLEQAVAAHGSAGLAVSGGKSPIPLFERLSLADIPWDKIHIRLVDERFVPPADPDSNEWLVRQYLLVNRARLAGFTGLVSDPADLGRCVAQANRLPCDITVAILGMGDDGHTASLFPGAPQLSEALDTSRPQRYLRISPPAAPHERISMTLAALLDARQLVLAIAGGHKRRIFEQAARQATPALPVSYLIAQTGVPLNVYWQA</sequence>
<keyword evidence="10" id="KW-1185">Reference proteome</keyword>
<evidence type="ECO:0000256" key="3">
    <source>
        <dbReference type="ARBA" id="ARBA00004961"/>
    </source>
</evidence>
<gene>
    <name evidence="7" type="primary">pgl</name>
    <name evidence="9" type="ORF">SAMN04488135_114108</name>
</gene>
<dbReference type="NCBIfam" id="TIGR01198">
    <property type="entry name" value="pgl"/>
    <property type="match status" value="1"/>
</dbReference>
<dbReference type="EMBL" id="FQXE01000014">
    <property type="protein sequence ID" value="SHI23042.1"/>
    <property type="molecule type" value="Genomic_DNA"/>
</dbReference>
<dbReference type="RefSeq" id="WP_073107364.1">
    <property type="nucleotide sequence ID" value="NZ_FQXE01000014.1"/>
</dbReference>
<dbReference type="CDD" id="cd01400">
    <property type="entry name" value="6PGL"/>
    <property type="match status" value="1"/>
</dbReference>
<evidence type="ECO:0000256" key="7">
    <source>
        <dbReference type="RuleBase" id="RU365095"/>
    </source>
</evidence>
<dbReference type="Pfam" id="PF01182">
    <property type="entry name" value="Glucosamine_iso"/>
    <property type="match status" value="1"/>
</dbReference>
<evidence type="ECO:0000256" key="4">
    <source>
        <dbReference type="ARBA" id="ARBA00010662"/>
    </source>
</evidence>
<reference evidence="9 10" key="1">
    <citation type="submission" date="2016-11" db="EMBL/GenBank/DDBJ databases">
        <authorList>
            <person name="Jaros S."/>
            <person name="Januszkiewicz K."/>
            <person name="Wedrychowicz H."/>
        </authorList>
    </citation>
    <scope>NUCLEOTIDE SEQUENCE [LARGE SCALE GENOMIC DNA]</scope>
    <source>
        <strain evidence="9 10">CGMCC 1.10190</strain>
    </source>
</reference>
<dbReference type="OrthoDB" id="9810967at2"/>
<dbReference type="GO" id="GO:0006098">
    <property type="term" value="P:pentose-phosphate shunt"/>
    <property type="evidence" value="ECO:0007669"/>
    <property type="project" value="UniProtKB-UniPathway"/>
</dbReference>
<dbReference type="InterPro" id="IPR037171">
    <property type="entry name" value="NagB/RpiA_transferase-like"/>
</dbReference>
<keyword evidence="7" id="KW-0378">Hydrolase</keyword>